<keyword evidence="3" id="KW-1185">Reference proteome</keyword>
<dbReference type="InParanoid" id="A0A2P6NY29"/>
<dbReference type="EMBL" id="MDYQ01000007">
    <property type="protein sequence ID" value="PRP88842.1"/>
    <property type="molecule type" value="Genomic_DNA"/>
</dbReference>
<evidence type="ECO:0000313" key="2">
    <source>
        <dbReference type="EMBL" id="PRP88842.1"/>
    </source>
</evidence>
<feature type="signal peptide" evidence="1">
    <location>
        <begin position="1"/>
        <end position="19"/>
    </location>
</feature>
<keyword evidence="1" id="KW-0732">Signal</keyword>
<dbReference type="Proteomes" id="UP000241769">
    <property type="component" value="Unassembled WGS sequence"/>
</dbReference>
<name>A0A2P6NY29_9EUKA</name>
<sequence>MVKITLLLSVLSIVSIVQSHSLVVNYYTDANCTILSRATASPEGCSVYPLPSNQNAKGSSDVSFDGDIATVALYNGGTCSGTSKTSNSYNTTGQCISANGSFYRAGENTTFSVNPGPSDQITESWGGSTCGAGYVSVSVTYGQGCNQTACALSGEIYTKGVCQTTGVYALKHGTEPSSAAATRVISLILVFGIVAVLF</sequence>
<dbReference type="AlphaFoldDB" id="A0A2P6NY29"/>
<reference evidence="2 3" key="1">
    <citation type="journal article" date="2018" name="Genome Biol. Evol.">
        <title>Multiple Roots of Fruiting Body Formation in Amoebozoa.</title>
        <authorList>
            <person name="Hillmann F."/>
            <person name="Forbes G."/>
            <person name="Novohradska S."/>
            <person name="Ferling I."/>
            <person name="Riege K."/>
            <person name="Groth M."/>
            <person name="Westermann M."/>
            <person name="Marz M."/>
            <person name="Spaller T."/>
            <person name="Winckler T."/>
            <person name="Schaap P."/>
            <person name="Glockner G."/>
        </authorList>
    </citation>
    <scope>NUCLEOTIDE SEQUENCE [LARGE SCALE GENOMIC DNA]</scope>
    <source>
        <strain evidence="2 3">Jena</strain>
    </source>
</reference>
<gene>
    <name evidence="2" type="ORF">PROFUN_00310</name>
</gene>
<accession>A0A2P6NY29</accession>
<protein>
    <submittedName>
        <fullName evidence="2">Uncharacterized protein</fullName>
    </submittedName>
</protein>
<comment type="caution">
    <text evidence="2">The sequence shown here is derived from an EMBL/GenBank/DDBJ whole genome shotgun (WGS) entry which is preliminary data.</text>
</comment>
<feature type="chain" id="PRO_5015164101" evidence="1">
    <location>
        <begin position="20"/>
        <end position="198"/>
    </location>
</feature>
<proteinExistence type="predicted"/>
<organism evidence="2 3">
    <name type="scientific">Planoprotostelium fungivorum</name>
    <dbReference type="NCBI Taxonomy" id="1890364"/>
    <lineage>
        <taxon>Eukaryota</taxon>
        <taxon>Amoebozoa</taxon>
        <taxon>Evosea</taxon>
        <taxon>Variosea</taxon>
        <taxon>Cavosteliida</taxon>
        <taxon>Cavosteliaceae</taxon>
        <taxon>Planoprotostelium</taxon>
    </lineage>
</organism>
<evidence type="ECO:0000256" key="1">
    <source>
        <dbReference type="SAM" id="SignalP"/>
    </source>
</evidence>
<evidence type="ECO:0000313" key="3">
    <source>
        <dbReference type="Proteomes" id="UP000241769"/>
    </source>
</evidence>